<dbReference type="PANTHER" id="PTHR15458">
    <property type="entry name" value="PHOSPHATIDYLETHANOLAMINE N-METHYLTRANSFERASE"/>
    <property type="match status" value="1"/>
</dbReference>
<evidence type="ECO:0000256" key="10">
    <source>
        <dbReference type="ARBA" id="ARBA00023098"/>
    </source>
</evidence>
<protein>
    <recommendedName>
        <fullName evidence="27">Phosphatidylethanolamine N-methyltransferase</fullName>
        <shortName evidence="27">PEAMT</shortName>
        <shortName evidence="27">PEMT</shortName>
        <ecNumber evidence="27">2.1.1.17</ecNumber>
        <ecNumber evidence="27">2.1.1.71</ecNumber>
    </recommendedName>
    <alternativeName>
        <fullName evidence="27">Phospholipid methyltransferase</fullName>
        <shortName evidence="27">PLMT</shortName>
    </alternativeName>
</protein>
<dbReference type="GO" id="GO:0032259">
    <property type="term" value="P:methylation"/>
    <property type="evidence" value="ECO:0007669"/>
    <property type="project" value="UniProtKB-KW"/>
</dbReference>
<evidence type="ECO:0000256" key="27">
    <source>
        <dbReference type="HAMAP-Rule" id="MF_03216"/>
    </source>
</evidence>
<comment type="catalytic activity">
    <reaction evidence="19">
        <text>1-hexadecanoyl-2-(4Z,7Z,10Z,13Z,16Z,19Z-docosahexaenoyl)-sn-glycero-3-phospho-N-methylethanolamine + S-adenosyl-L-methionine = 1-hexadecanoyl-2-(4Z,7Z,10Z,13Z,16Z,19Z-docosahexaenoyl)-sn-glycero-3-phospho-N,N-dimethylethanolamine + S-adenosyl-L-homocysteine + H(+)</text>
        <dbReference type="Rhea" id="RHEA:70767"/>
        <dbReference type="ChEBI" id="CHEBI:15378"/>
        <dbReference type="ChEBI" id="CHEBI:57856"/>
        <dbReference type="ChEBI" id="CHEBI:59789"/>
        <dbReference type="ChEBI" id="CHEBI:189861"/>
        <dbReference type="ChEBI" id="CHEBI:189862"/>
    </reaction>
    <physiologicalReaction direction="left-to-right" evidence="19">
        <dbReference type="Rhea" id="RHEA:70768"/>
    </physiologicalReaction>
</comment>
<evidence type="ECO:0000256" key="25">
    <source>
        <dbReference type="ARBA" id="ARBA00052126"/>
    </source>
</evidence>
<comment type="catalytic activity">
    <reaction evidence="24">
        <text>1,2-di-(9Z-octadecenoyl)-sn-glycero-3-phosphoethanolamine + S-adenosyl-L-methionine = 1,2-di-(9Z-octadecenoyl)-sn-glycero-3-phospho-N-methylethanolamine + S-adenosyl-L-homocysteine + H(+)</text>
        <dbReference type="Rhea" id="RHEA:70619"/>
        <dbReference type="ChEBI" id="CHEBI:15378"/>
        <dbReference type="ChEBI" id="CHEBI:57856"/>
        <dbReference type="ChEBI" id="CHEBI:59789"/>
        <dbReference type="ChEBI" id="CHEBI:74986"/>
        <dbReference type="ChEBI" id="CHEBI:85679"/>
    </reaction>
    <physiologicalReaction direction="left-to-right" evidence="24">
        <dbReference type="Rhea" id="RHEA:70620"/>
    </physiologicalReaction>
</comment>
<evidence type="ECO:0000256" key="15">
    <source>
        <dbReference type="ARBA" id="ARBA00050433"/>
    </source>
</evidence>
<comment type="catalytic activity">
    <reaction evidence="17">
        <text>1,2-di-(9Z,12Z-octadecadienoyl)-sn-glycero-3-phosphoethanolamine + S-adenosyl-L-methionine = 1,2-di-(9Z,12Z-octadecadienoyl)-sn-glycero-3-phospho-N-methylethanolamine + S-adenosyl-L-homocysteine + H(+)</text>
        <dbReference type="Rhea" id="RHEA:70739"/>
        <dbReference type="ChEBI" id="CHEBI:15378"/>
        <dbReference type="ChEBI" id="CHEBI:57856"/>
        <dbReference type="ChEBI" id="CHEBI:59789"/>
        <dbReference type="ChEBI" id="CHEBI:172403"/>
        <dbReference type="ChEBI" id="CHEBI:189848"/>
    </reaction>
    <physiologicalReaction direction="left-to-right" evidence="17">
        <dbReference type="Rhea" id="RHEA:70740"/>
    </physiologicalReaction>
</comment>
<dbReference type="GeneID" id="111112783"/>
<comment type="catalytic activity">
    <reaction evidence="16">
        <text>1-hexadecanoyl-2-(4Z,7Z,10Z,13Z,16Z,19Z-docosahexaenoyl)-sn-glycero-3-phosphoethanolamine + S-adenosyl-L-methionine = 1-hexadecanoyl-2-(4Z,7Z,10Z,13Z,16Z,19Z-docosahexaenoyl)-sn-glycero-3-phospho-N-methylethanolamine + S-adenosyl-L-homocysteine + H(+)</text>
        <dbReference type="Rhea" id="RHEA:70763"/>
        <dbReference type="ChEBI" id="CHEBI:15378"/>
        <dbReference type="ChEBI" id="CHEBI:57856"/>
        <dbReference type="ChEBI" id="CHEBI:59789"/>
        <dbReference type="ChEBI" id="CHEBI:78261"/>
        <dbReference type="ChEBI" id="CHEBI:189861"/>
    </reaction>
    <physiologicalReaction direction="left-to-right" evidence="16">
        <dbReference type="Rhea" id="RHEA:70764"/>
    </physiologicalReaction>
</comment>
<dbReference type="GO" id="GO:0000773">
    <property type="term" value="F:phosphatidyl-N-methylethanolamine N-methyltransferase activity"/>
    <property type="evidence" value="ECO:0007669"/>
    <property type="project" value="UniProtKB-UniRule"/>
</dbReference>
<comment type="catalytic activity">
    <reaction evidence="26">
        <text>1,2-di-(9Z-octadecenoyl)-sn-glycero-3-phospho-N,N-dimethylethanolamine + S-adenosyl-L-methionine = 1,2-di-(9Z-octadecenoyl)-sn-glycero-3-phosphocholine + S-adenosyl-L-homocysteine + H(+)</text>
        <dbReference type="Rhea" id="RHEA:70623"/>
        <dbReference type="ChEBI" id="CHEBI:15378"/>
        <dbReference type="ChEBI" id="CHEBI:57856"/>
        <dbReference type="ChEBI" id="CHEBI:59789"/>
        <dbReference type="ChEBI" id="CHEBI:74669"/>
        <dbReference type="ChEBI" id="CHEBI:85680"/>
    </reaction>
    <physiologicalReaction direction="left-to-right" evidence="26">
        <dbReference type="Rhea" id="RHEA:70624"/>
    </physiologicalReaction>
</comment>
<dbReference type="PROSITE" id="PS51599">
    <property type="entry name" value="SAM_PEMT_PEM2"/>
    <property type="match status" value="1"/>
</dbReference>
<keyword evidence="12 27" id="KW-0472">Membrane</keyword>
<dbReference type="HAMAP" id="MF_03216">
    <property type="entry name" value="PLMT"/>
    <property type="match status" value="1"/>
</dbReference>
<accession>A0A8B8BSL9</accession>
<comment type="catalytic activity">
    <reaction evidence="15">
        <text>1-hexadecanoyl-2-(4Z,7Z,10Z,13Z,16Z,19Z-docosahexaenoyl)-sn-glycero-3-phospho-N,N-dimethylethanolamine + S-adenosyl-L-methionine = 1-hexadecanoyl-2-(4Z,7Z,10Z,13Z,16Z,19Z-docosahexaenoyl)-sn-glycero-3-phosphocholine + S-adenosyl-L-homocysteine + H(+)</text>
        <dbReference type="Rhea" id="RHEA:70771"/>
        <dbReference type="ChEBI" id="CHEBI:15378"/>
        <dbReference type="ChEBI" id="CHEBI:57856"/>
        <dbReference type="ChEBI" id="CHEBI:59789"/>
        <dbReference type="ChEBI" id="CHEBI:74963"/>
        <dbReference type="ChEBI" id="CHEBI:189862"/>
    </reaction>
    <physiologicalReaction direction="left-to-right" evidence="15">
        <dbReference type="Rhea" id="RHEA:70772"/>
    </physiologicalReaction>
</comment>
<comment type="subcellular location">
    <subcellularLocation>
        <location evidence="27">Endoplasmic reticulum membrane</location>
        <topology evidence="27">Multi-pass membrane protein</topology>
    </subcellularLocation>
    <subcellularLocation>
        <location evidence="27">Mitochondrion membrane</location>
        <topology evidence="27">Multi-pass membrane protein</topology>
    </subcellularLocation>
</comment>
<comment type="function">
    <text evidence="27">Catalyzes the three sequential steps of the methylation pathway for the biosynthesis of phosphatidylcholine, a critical and essential component for membrane structure. Uses S-adenosylmethionine (S-adenosyl-L-methionine, SAM or AdoMet) as the methyl group donor for the methylation of phosphatidylethanolamine (1,2-diacyl-sn-glycero-3-phosphoethanolamine, PE) to phosphatidylmonomethylethanolamine (1,2-diacyl-sn-glycero-3-phospho-N-methylethanolamine, PMME), PMME to phosphatidyldimethylethanolamine (1,2-diacyl-sn-glycero-3-phospho-N,N-dimethylethanolamine, PDME), and PDME to phosphatidylcholine (1,2-diacyl-sn-glycero-3-phosphocholine, PC), producing S-adenosyl-L-homocysteine in each step.</text>
</comment>
<evidence type="ECO:0000256" key="22">
    <source>
        <dbReference type="ARBA" id="ARBA00051455"/>
    </source>
</evidence>
<comment type="catalytic activity">
    <reaction evidence="27">
        <text>a 1,2-diacyl-sn-glycero-3-phospho-N-methylethanolamine + S-adenosyl-L-methionine = a 1,2-diacyl-sn-glycero-3-phospho-N,N-dimethylethanolamine + S-adenosyl-L-homocysteine + H(+)</text>
        <dbReference type="Rhea" id="RHEA:32735"/>
        <dbReference type="ChEBI" id="CHEBI:15378"/>
        <dbReference type="ChEBI" id="CHEBI:57856"/>
        <dbReference type="ChEBI" id="CHEBI:59789"/>
        <dbReference type="ChEBI" id="CHEBI:64572"/>
        <dbReference type="ChEBI" id="CHEBI:64573"/>
        <dbReference type="EC" id="2.1.1.71"/>
    </reaction>
</comment>
<feature type="transmembrane region" description="Helical" evidence="28">
    <location>
        <begin position="15"/>
        <end position="34"/>
    </location>
</feature>
<feature type="intramembrane region" description="Helical" evidence="27">
    <location>
        <begin position="15"/>
        <end position="35"/>
    </location>
</feature>
<evidence type="ECO:0000256" key="6">
    <source>
        <dbReference type="ARBA" id="ARBA00022691"/>
    </source>
</evidence>
<dbReference type="GO" id="GO:0004608">
    <property type="term" value="F:phosphatidylethanolamine N-methyltransferase activity"/>
    <property type="evidence" value="ECO:0007669"/>
    <property type="project" value="UniProtKB-UniRule"/>
</dbReference>
<keyword evidence="29" id="KW-1185">Reference proteome</keyword>
<evidence type="ECO:0000256" key="23">
    <source>
        <dbReference type="ARBA" id="ARBA00051880"/>
    </source>
</evidence>
<evidence type="ECO:0000256" key="9">
    <source>
        <dbReference type="ARBA" id="ARBA00022989"/>
    </source>
</evidence>
<evidence type="ECO:0000256" key="4">
    <source>
        <dbReference type="ARBA" id="ARBA00022603"/>
    </source>
</evidence>
<dbReference type="KEGG" id="cvn:111112783"/>
<dbReference type="FunFam" id="1.20.120.1630:FF:000005">
    <property type="entry name" value="Phosphatidylethanolamine N-methyltransferase"/>
    <property type="match status" value="1"/>
</dbReference>
<comment type="catalytic activity">
    <reaction evidence="20">
        <text>1,2-di-(9Z,12Z,15Z-octadecatrienoyl)-sn-glycero-3-phospho-N,N-dimethylethanolamine + S-adenosyl-L-methionine = 1,2-di-(9Z,12Z,15Z-octadecatrienoyl)-sn-glycero-3-phosphocholine + S-adenosyl-L-homocysteine + H(+)</text>
        <dbReference type="Rhea" id="RHEA:70759"/>
        <dbReference type="ChEBI" id="CHEBI:15378"/>
        <dbReference type="ChEBI" id="CHEBI:57856"/>
        <dbReference type="ChEBI" id="CHEBI:59789"/>
        <dbReference type="ChEBI" id="CHEBI:86161"/>
        <dbReference type="ChEBI" id="CHEBI:189860"/>
    </reaction>
    <physiologicalReaction direction="left-to-right" evidence="20">
        <dbReference type="Rhea" id="RHEA:70760"/>
    </physiologicalReaction>
</comment>
<dbReference type="EC" id="2.1.1.17" evidence="27"/>
<comment type="catalytic activity">
    <reaction evidence="22">
        <text>1,2-di-(9Z-octadecenoyl)-sn-glycero-3-phospho-N-methylethanolamine + S-adenosyl-L-methionine = 1,2-di-(9Z-octadecenoyl)-sn-glycero-3-phospho-N,N-dimethylethanolamine + S-adenosyl-L-homocysteine + H(+)</text>
        <dbReference type="Rhea" id="RHEA:46112"/>
        <dbReference type="ChEBI" id="CHEBI:15378"/>
        <dbReference type="ChEBI" id="CHEBI:57856"/>
        <dbReference type="ChEBI" id="CHEBI:59789"/>
        <dbReference type="ChEBI" id="CHEBI:85679"/>
        <dbReference type="ChEBI" id="CHEBI:85680"/>
    </reaction>
    <physiologicalReaction direction="left-to-right" evidence="22">
        <dbReference type="Rhea" id="RHEA:46113"/>
    </physiologicalReaction>
</comment>
<evidence type="ECO:0000256" key="19">
    <source>
        <dbReference type="ARBA" id="ARBA00050899"/>
    </source>
</evidence>
<feature type="transmembrane region" description="Helical" evidence="28">
    <location>
        <begin position="55"/>
        <end position="73"/>
    </location>
</feature>
<keyword evidence="10 27" id="KW-0443">Lipid metabolism</keyword>
<name>A0A8B8BSL9_CRAVI</name>
<dbReference type="Gene3D" id="1.20.120.1630">
    <property type="match status" value="1"/>
</dbReference>
<keyword evidence="7 27" id="KW-0812">Transmembrane</keyword>
<feature type="topological domain" description="Lumenal" evidence="27">
    <location>
        <begin position="36"/>
        <end position="47"/>
    </location>
</feature>
<keyword evidence="11 27" id="KW-0496">Mitochondrion</keyword>
<keyword evidence="8 27" id="KW-0256">Endoplasmic reticulum</keyword>
<dbReference type="Pfam" id="PF04191">
    <property type="entry name" value="PEMT"/>
    <property type="match status" value="1"/>
</dbReference>
<evidence type="ECO:0000256" key="26">
    <source>
        <dbReference type="ARBA" id="ARBA00052148"/>
    </source>
</evidence>
<evidence type="ECO:0000256" key="12">
    <source>
        <dbReference type="ARBA" id="ARBA00023136"/>
    </source>
</evidence>
<dbReference type="OrthoDB" id="8300106at2759"/>
<dbReference type="InterPro" id="IPR007318">
    <property type="entry name" value="Phopholipid_MeTrfase"/>
</dbReference>
<dbReference type="AlphaFoldDB" id="A0A8B8BSL9"/>
<gene>
    <name evidence="30" type="primary">LOC111112783</name>
</gene>
<evidence type="ECO:0000256" key="28">
    <source>
        <dbReference type="SAM" id="Phobius"/>
    </source>
</evidence>
<dbReference type="PANTHER" id="PTHR15458:SF5">
    <property type="entry name" value="PHOSPHATIDYLETHANOLAMINE N-METHYLTRANSFERASE"/>
    <property type="match status" value="1"/>
</dbReference>
<keyword evidence="3 27" id="KW-0444">Lipid biosynthesis</keyword>
<comment type="catalytic activity">
    <reaction evidence="25">
        <text>1,2-di-(9Z,12Z,15Z-octadecatrienoyl)-sn-glycero-3-phosphoethanolamine + S-adenosyl-L-methionine = 1,2-di-(9Z,12Z,15Z-octadecatrienoyl)-sn-glycero-3-phospho-N-methylethanolamine + S-adenosyl-L-homocysteine + H(+)</text>
        <dbReference type="Rhea" id="RHEA:70751"/>
        <dbReference type="ChEBI" id="CHEBI:15378"/>
        <dbReference type="ChEBI" id="CHEBI:57856"/>
        <dbReference type="ChEBI" id="CHEBI:59789"/>
        <dbReference type="ChEBI" id="CHEBI:189858"/>
        <dbReference type="ChEBI" id="CHEBI:189859"/>
    </reaction>
    <physiologicalReaction direction="left-to-right" evidence="25">
        <dbReference type="Rhea" id="RHEA:70752"/>
    </physiologicalReaction>
</comment>
<evidence type="ECO:0000256" key="24">
    <source>
        <dbReference type="ARBA" id="ARBA00051941"/>
    </source>
</evidence>
<evidence type="ECO:0000256" key="5">
    <source>
        <dbReference type="ARBA" id="ARBA00022679"/>
    </source>
</evidence>
<feature type="transmembrane region" description="Helical" evidence="28">
    <location>
        <begin position="93"/>
        <end position="121"/>
    </location>
</feature>
<dbReference type="RefSeq" id="XP_022306285.1">
    <property type="nucleotide sequence ID" value="XM_022450577.1"/>
</dbReference>
<keyword evidence="4 27" id="KW-0489">Methyltransferase</keyword>
<comment type="catalytic activity">
    <reaction evidence="27">
        <text>a 1,2-diacyl-sn-glycero-3-phospho-N,N-dimethylethanolamine + S-adenosyl-L-methionine = a 1,2-diacyl-sn-glycero-3-phosphocholine + S-adenosyl-L-homocysteine + H(+)</text>
        <dbReference type="Rhea" id="RHEA:32739"/>
        <dbReference type="ChEBI" id="CHEBI:15378"/>
        <dbReference type="ChEBI" id="CHEBI:57643"/>
        <dbReference type="ChEBI" id="CHEBI:57856"/>
        <dbReference type="ChEBI" id="CHEBI:59789"/>
        <dbReference type="ChEBI" id="CHEBI:64572"/>
    </reaction>
</comment>
<keyword evidence="9 27" id="KW-1133">Transmembrane helix</keyword>
<comment type="catalytic activity">
    <reaction evidence="18">
        <text>1,2-di-(9Z,12Z-octadecadienoyl)-sn-glycero-3-phospho-N-methylethanolamine + S-adenosyl-L-methionine = 1,2-di-(9Z,12Z-octadecadienoyl)-sn-glycero-3-phospho-N,N-dimethylethanolamine + S-adenosyl-L-homocysteine + H(+)</text>
        <dbReference type="Rhea" id="RHEA:70743"/>
        <dbReference type="ChEBI" id="CHEBI:15378"/>
        <dbReference type="ChEBI" id="CHEBI:57856"/>
        <dbReference type="ChEBI" id="CHEBI:59789"/>
        <dbReference type="ChEBI" id="CHEBI:189848"/>
        <dbReference type="ChEBI" id="CHEBI:189849"/>
    </reaction>
    <physiologicalReaction direction="left-to-right" evidence="18">
        <dbReference type="Rhea" id="RHEA:70744"/>
    </physiologicalReaction>
</comment>
<evidence type="ECO:0000256" key="20">
    <source>
        <dbReference type="ARBA" id="ARBA00051210"/>
    </source>
</evidence>
<dbReference type="EC" id="2.1.1.71" evidence="27"/>
<keyword evidence="13 27" id="KW-0594">Phospholipid biosynthesis</keyword>
<evidence type="ECO:0000256" key="1">
    <source>
        <dbReference type="ARBA" id="ARBA00004969"/>
    </source>
</evidence>
<proteinExistence type="inferred from homology"/>
<evidence type="ECO:0000256" key="16">
    <source>
        <dbReference type="ARBA" id="ARBA00050744"/>
    </source>
</evidence>
<dbReference type="GO" id="GO:0006656">
    <property type="term" value="P:phosphatidylcholine biosynthetic process"/>
    <property type="evidence" value="ECO:0007669"/>
    <property type="project" value="UniProtKB-UniRule"/>
</dbReference>
<evidence type="ECO:0000256" key="11">
    <source>
        <dbReference type="ARBA" id="ARBA00023128"/>
    </source>
</evidence>
<evidence type="ECO:0000256" key="17">
    <source>
        <dbReference type="ARBA" id="ARBA00050788"/>
    </source>
</evidence>
<evidence type="ECO:0000256" key="13">
    <source>
        <dbReference type="ARBA" id="ARBA00023209"/>
    </source>
</evidence>
<keyword evidence="14 27" id="KW-1208">Phospholipid metabolism</keyword>
<comment type="catalytic activity">
    <reaction evidence="21">
        <text>1,2-di-(9Z,12Z-octadecadienoyl)-sn-glycero-3-phospho-N,N-dimethylethanolamine + S-adenosyl-L-methionine = 1,2-di-(9Z,12Z-octadecadienoyl)-sn-glycero-3-phosphocholine + S-adenosyl-L-homocysteine + H(+)</text>
        <dbReference type="Rhea" id="RHEA:70747"/>
        <dbReference type="ChEBI" id="CHEBI:15378"/>
        <dbReference type="ChEBI" id="CHEBI:42027"/>
        <dbReference type="ChEBI" id="CHEBI:57856"/>
        <dbReference type="ChEBI" id="CHEBI:59789"/>
        <dbReference type="ChEBI" id="CHEBI:189849"/>
    </reaction>
    <physiologicalReaction direction="left-to-right" evidence="21">
        <dbReference type="Rhea" id="RHEA:70748"/>
    </physiologicalReaction>
</comment>
<feature type="topological domain" description="Cytoplasmic" evidence="27">
    <location>
        <begin position="181"/>
        <end position="197"/>
    </location>
</feature>
<dbReference type="GO" id="GO:0005789">
    <property type="term" value="C:endoplasmic reticulum membrane"/>
    <property type="evidence" value="ECO:0007669"/>
    <property type="project" value="UniProtKB-SubCell"/>
</dbReference>
<dbReference type="UniPathway" id="UPA00753"/>
<organism evidence="29 30">
    <name type="scientific">Crassostrea virginica</name>
    <name type="common">Eastern oyster</name>
    <dbReference type="NCBI Taxonomy" id="6565"/>
    <lineage>
        <taxon>Eukaryota</taxon>
        <taxon>Metazoa</taxon>
        <taxon>Spiralia</taxon>
        <taxon>Lophotrochozoa</taxon>
        <taxon>Mollusca</taxon>
        <taxon>Bivalvia</taxon>
        <taxon>Autobranchia</taxon>
        <taxon>Pteriomorphia</taxon>
        <taxon>Ostreida</taxon>
        <taxon>Ostreoidea</taxon>
        <taxon>Ostreidae</taxon>
        <taxon>Crassostrea</taxon>
    </lineage>
</organism>
<evidence type="ECO:0000256" key="7">
    <source>
        <dbReference type="ARBA" id="ARBA00022692"/>
    </source>
</evidence>
<dbReference type="GO" id="GO:0031966">
    <property type="term" value="C:mitochondrial membrane"/>
    <property type="evidence" value="ECO:0007669"/>
    <property type="project" value="UniProtKB-SubCell"/>
</dbReference>
<feature type="topological domain" description="Lumenal" evidence="27">
    <location>
        <begin position="117"/>
        <end position="159"/>
    </location>
</feature>
<evidence type="ECO:0000256" key="3">
    <source>
        <dbReference type="ARBA" id="ARBA00022516"/>
    </source>
</evidence>
<evidence type="ECO:0000256" key="2">
    <source>
        <dbReference type="ARBA" id="ARBA00005189"/>
    </source>
</evidence>
<comment type="pathway">
    <text evidence="1 27">Phospholipid metabolism; phosphatidylcholine biosynthesis.</text>
</comment>
<reference evidence="30" key="1">
    <citation type="submission" date="2025-08" db="UniProtKB">
        <authorList>
            <consortium name="RefSeq"/>
        </authorList>
    </citation>
    <scope>IDENTIFICATION</scope>
    <source>
        <tissue evidence="30">Whole sample</tissue>
    </source>
</reference>
<dbReference type="Proteomes" id="UP000694844">
    <property type="component" value="Chromosome 9"/>
</dbReference>
<evidence type="ECO:0000256" key="18">
    <source>
        <dbReference type="ARBA" id="ARBA00050814"/>
    </source>
</evidence>
<evidence type="ECO:0000313" key="29">
    <source>
        <dbReference type="Proteomes" id="UP000694844"/>
    </source>
</evidence>
<keyword evidence="6 27" id="KW-0949">S-adenosyl-L-methionine</keyword>
<sequence length="197" mass="22356">MGTSDESMYLKLGDVNLWISMATIMFNPLFWNVVARREYRRQTVSRLLGGPRRGCITLAVTIVGLGCFRDWWFKLACESQPEWPLLYDNGFLYLGYLCIVIGSVLVFSSYWALGFYGTFLGDYFGILMEKKVTHFPFNVIDNPMYWGSTIIFGGTALVKASLSGLLLTCLVAVCYKVAIFFEGPFTAEIYNRSNKMV</sequence>
<evidence type="ECO:0000313" key="30">
    <source>
        <dbReference type="RefSeq" id="XP_022306285.1"/>
    </source>
</evidence>
<comment type="catalytic activity">
    <reaction evidence="23">
        <text>1,2-di-(9Z,12Z,15Z-octadecatrienoyl)-sn-glycero-3-phospho-N-methylethanolamine + S-adenosyl-L-methionine = 1,2-di-(9Z,12Z,15Z-octadecatrienoyl)-sn-glycero-3-phospho-N,N-dimethylethanolamine + S-adenosyl-L-homocysteine + H(+)</text>
        <dbReference type="Rhea" id="RHEA:70755"/>
        <dbReference type="ChEBI" id="CHEBI:15378"/>
        <dbReference type="ChEBI" id="CHEBI:57856"/>
        <dbReference type="ChEBI" id="CHEBI:59789"/>
        <dbReference type="ChEBI" id="CHEBI:189859"/>
        <dbReference type="ChEBI" id="CHEBI:189860"/>
    </reaction>
    <physiologicalReaction direction="left-to-right" evidence="23">
        <dbReference type="Rhea" id="RHEA:70756"/>
    </physiologicalReaction>
</comment>
<feature type="binding site" evidence="27">
    <location>
        <begin position="182"/>
        <end position="183"/>
    </location>
    <ligand>
        <name>S-adenosyl-L-methionine</name>
        <dbReference type="ChEBI" id="CHEBI:59789"/>
    </ligand>
</feature>
<evidence type="ECO:0000256" key="14">
    <source>
        <dbReference type="ARBA" id="ARBA00023264"/>
    </source>
</evidence>
<dbReference type="PIRSF" id="PIRSF005444">
    <property type="entry name" value="PEMT"/>
    <property type="match status" value="1"/>
</dbReference>
<dbReference type="InterPro" id="IPR024960">
    <property type="entry name" value="PEMT/MFAP"/>
</dbReference>
<feature type="topological domain" description="Cytoplasmic" evidence="27">
    <location>
        <begin position="69"/>
        <end position="95"/>
    </location>
</feature>
<evidence type="ECO:0000256" key="8">
    <source>
        <dbReference type="ARBA" id="ARBA00022824"/>
    </source>
</evidence>
<comment type="catalytic activity">
    <reaction evidence="27">
        <text>a 1,2-diacyl-sn-glycero-3-phosphoethanolamine + S-adenosyl-L-methionine = a 1,2-diacyl-sn-glycero-3-phospho-N-methylethanolamine + S-adenosyl-L-homocysteine + H(+)</text>
        <dbReference type="Rhea" id="RHEA:11164"/>
        <dbReference type="ChEBI" id="CHEBI:15378"/>
        <dbReference type="ChEBI" id="CHEBI:57856"/>
        <dbReference type="ChEBI" id="CHEBI:59789"/>
        <dbReference type="ChEBI" id="CHEBI:64573"/>
        <dbReference type="ChEBI" id="CHEBI:64612"/>
        <dbReference type="EC" id="2.1.1.17"/>
    </reaction>
</comment>
<keyword evidence="5 27" id="KW-0808">Transferase</keyword>
<feature type="binding site" evidence="27">
    <location>
        <begin position="100"/>
        <end position="102"/>
    </location>
    <ligand>
        <name>S-adenosyl-L-methionine</name>
        <dbReference type="ChEBI" id="CHEBI:59789"/>
    </ligand>
</feature>
<feature type="topological domain" description="Lumenal" evidence="27">
    <location>
        <begin position="1"/>
        <end position="14"/>
    </location>
</feature>
<comment type="pathway">
    <text evidence="2">Lipid metabolism.</text>
</comment>
<evidence type="ECO:0000256" key="21">
    <source>
        <dbReference type="ARBA" id="ARBA00051451"/>
    </source>
</evidence>
<comment type="similarity">
    <text evidence="27">Belongs to the class VI-like SAM-binding methyltransferase superfamily. PEMT/PEM2 methyltransferase family.</text>
</comment>